<evidence type="ECO:0000313" key="6">
    <source>
        <dbReference type="Ensembl" id="ENSNMLP00000038154.1"/>
    </source>
</evidence>
<dbReference type="InterPro" id="IPR002018">
    <property type="entry name" value="CarbesteraseB"/>
</dbReference>
<evidence type="ECO:0000256" key="3">
    <source>
        <dbReference type="RuleBase" id="RU361235"/>
    </source>
</evidence>
<evidence type="ECO:0000313" key="7">
    <source>
        <dbReference type="Proteomes" id="UP000694523"/>
    </source>
</evidence>
<evidence type="ECO:0000256" key="2">
    <source>
        <dbReference type="ARBA" id="ARBA00022801"/>
    </source>
</evidence>
<proteinExistence type="inferred from homology"/>
<reference evidence="6" key="2">
    <citation type="submission" date="2025-09" db="UniProtKB">
        <authorList>
            <consortium name="Ensembl"/>
        </authorList>
    </citation>
    <scope>IDENTIFICATION</scope>
</reference>
<dbReference type="InterPro" id="IPR050309">
    <property type="entry name" value="Type-B_Carboxylest/Lipase"/>
</dbReference>
<dbReference type="Gene3D" id="3.40.50.1820">
    <property type="entry name" value="alpha/beta hydrolase"/>
    <property type="match status" value="2"/>
</dbReference>
<dbReference type="InterPro" id="IPR029058">
    <property type="entry name" value="AB_hydrolase_fold"/>
</dbReference>
<dbReference type="AlphaFoldDB" id="A0A8C6URB8"/>
<evidence type="ECO:0000259" key="5">
    <source>
        <dbReference type="Pfam" id="PF00135"/>
    </source>
</evidence>
<evidence type="ECO:0000256" key="4">
    <source>
        <dbReference type="SAM" id="MobiDB-lite"/>
    </source>
</evidence>
<feature type="domain" description="Carboxylesterase type B" evidence="5">
    <location>
        <begin position="1"/>
        <end position="382"/>
    </location>
</feature>
<dbReference type="SUPFAM" id="SSF53474">
    <property type="entry name" value="alpha/beta-Hydrolases"/>
    <property type="match status" value="2"/>
</dbReference>
<dbReference type="Proteomes" id="UP000694523">
    <property type="component" value="Unplaced"/>
</dbReference>
<name>A0A8C6URB8_9GOBI</name>
<keyword evidence="2 3" id="KW-0378">Hydrolase</keyword>
<comment type="similarity">
    <text evidence="1 3">Belongs to the type-B carboxylesterase/lipase family.</text>
</comment>
<dbReference type="InterPro" id="IPR019826">
    <property type="entry name" value="Carboxylesterase_B_AS"/>
</dbReference>
<keyword evidence="7" id="KW-1185">Reference proteome</keyword>
<protein>
    <recommendedName>
        <fullName evidence="3">Carboxylic ester hydrolase</fullName>
        <ecNumber evidence="3">3.1.1.-</ecNumber>
    </recommendedName>
</protein>
<dbReference type="GO" id="GO:0016787">
    <property type="term" value="F:hydrolase activity"/>
    <property type="evidence" value="ECO:0007669"/>
    <property type="project" value="UniProtKB-KW"/>
</dbReference>
<reference evidence="6" key="1">
    <citation type="submission" date="2025-08" db="UniProtKB">
        <authorList>
            <consortium name="Ensembl"/>
        </authorList>
    </citation>
    <scope>IDENTIFICATION</scope>
</reference>
<dbReference type="Ensembl" id="ENSNMLT00000042470.1">
    <property type="protein sequence ID" value="ENSNMLP00000038154.1"/>
    <property type="gene ID" value="ENSNMLG00000023551.1"/>
</dbReference>
<accession>A0A8C6URB8</accession>
<evidence type="ECO:0000256" key="1">
    <source>
        <dbReference type="ARBA" id="ARBA00005964"/>
    </source>
</evidence>
<sequence length="423" mass="47084">MVWIHGGGLVVGSASTYDGSAMAAYEDVVVVLIQYRLGLLGFFSTGEADMAGNFGFLDQVEALKWVQQHIHNFGGNPDLVTIYGESAGGWSVSYLHLSPLSNGLFHRGIAQSGTAAAEFIQTDPLPIAHVVANMSGCSTESTDIIRDCVRNLDLQKILEIAQVCLFIYLLKHLLSHPLTFVFRNHEIIKVPFMTGVTSNEGGWLLAEVSKKYFDTPHSTHISDFSATRSVFLCFCFKPLDVAFNLIIDEHTGKSEDPQKLRKAYTDLLGDFLFNFPSWSFVFCLDSGAPVYFYEFCGADHADDLFTVFGFCFTTTHIKMNEECSKEEKDISKTVMKYWANFARTGSPNGDGLVHWPEYGQEENYLVIDTEQVVRQQLRKEQTGTHVFLGVPFAKPPVAALRLTPPQPVEGWDGEKDATQQPSM</sequence>
<feature type="region of interest" description="Disordered" evidence="4">
    <location>
        <begin position="404"/>
        <end position="423"/>
    </location>
</feature>
<dbReference type="EC" id="3.1.1.-" evidence="3"/>
<dbReference type="Pfam" id="PF00135">
    <property type="entry name" value="COesterase"/>
    <property type="match status" value="1"/>
</dbReference>
<dbReference type="PROSITE" id="PS00122">
    <property type="entry name" value="CARBOXYLESTERASE_B_1"/>
    <property type="match status" value="1"/>
</dbReference>
<organism evidence="6 7">
    <name type="scientific">Neogobius melanostomus</name>
    <name type="common">round goby</name>
    <dbReference type="NCBI Taxonomy" id="47308"/>
    <lineage>
        <taxon>Eukaryota</taxon>
        <taxon>Metazoa</taxon>
        <taxon>Chordata</taxon>
        <taxon>Craniata</taxon>
        <taxon>Vertebrata</taxon>
        <taxon>Euteleostomi</taxon>
        <taxon>Actinopterygii</taxon>
        <taxon>Neopterygii</taxon>
        <taxon>Teleostei</taxon>
        <taxon>Neoteleostei</taxon>
        <taxon>Acanthomorphata</taxon>
        <taxon>Gobiaria</taxon>
        <taxon>Gobiiformes</taxon>
        <taxon>Gobioidei</taxon>
        <taxon>Gobiidae</taxon>
        <taxon>Benthophilinae</taxon>
        <taxon>Neogobiini</taxon>
        <taxon>Neogobius</taxon>
    </lineage>
</organism>
<dbReference type="PANTHER" id="PTHR11559">
    <property type="entry name" value="CARBOXYLESTERASE"/>
    <property type="match status" value="1"/>
</dbReference>